<dbReference type="RefSeq" id="WP_284481629.1">
    <property type="nucleotide sequence ID" value="NZ_JASNJD010000010.1"/>
</dbReference>
<comment type="subcellular location">
    <subcellularLocation>
        <location evidence="7">Cell inner membrane</location>
        <topology evidence="7">Multi-pass membrane protein</topology>
    </subcellularLocation>
    <subcellularLocation>
        <location evidence="1">Cell membrane</location>
        <topology evidence="1">Multi-pass membrane protein</topology>
    </subcellularLocation>
</comment>
<feature type="transmembrane region" description="Helical" evidence="7">
    <location>
        <begin position="44"/>
        <end position="62"/>
    </location>
</feature>
<evidence type="ECO:0000256" key="2">
    <source>
        <dbReference type="ARBA" id="ARBA00022448"/>
    </source>
</evidence>
<evidence type="ECO:0000259" key="8">
    <source>
        <dbReference type="Pfam" id="PF04290"/>
    </source>
</evidence>
<evidence type="ECO:0000256" key="6">
    <source>
        <dbReference type="ARBA" id="ARBA00023136"/>
    </source>
</evidence>
<comment type="subunit">
    <text evidence="7">The complex comprises the extracytoplasmic solute receptor protein and the two transmembrane proteins.</text>
</comment>
<dbReference type="Proteomes" id="UP001243757">
    <property type="component" value="Unassembled WGS sequence"/>
</dbReference>
<comment type="caution">
    <text evidence="9">The sequence shown here is derived from an EMBL/GenBank/DDBJ whole genome shotgun (WGS) entry which is preliminary data.</text>
</comment>
<keyword evidence="10" id="KW-1185">Reference proteome</keyword>
<keyword evidence="6 7" id="KW-0472">Membrane</keyword>
<name>A0ABT7F2J9_9RHOB</name>
<evidence type="ECO:0000313" key="9">
    <source>
        <dbReference type="EMBL" id="MDK3018823.1"/>
    </source>
</evidence>
<keyword evidence="4 7" id="KW-0812">Transmembrane</keyword>
<keyword evidence="2 7" id="KW-0813">Transport</keyword>
<reference evidence="9 10" key="1">
    <citation type="submission" date="2023-05" db="EMBL/GenBank/DDBJ databases">
        <title>Pseudodonghicola sp. nov.</title>
        <authorList>
            <person name="Huang J."/>
        </authorList>
    </citation>
    <scope>NUCLEOTIDE SEQUENCE [LARGE SCALE GENOMIC DNA]</scope>
    <source>
        <strain evidence="9 10">IC7</strain>
    </source>
</reference>
<organism evidence="9 10">
    <name type="scientific">Pseudodonghicola flavimaris</name>
    <dbReference type="NCBI Taxonomy" id="3050036"/>
    <lineage>
        <taxon>Bacteria</taxon>
        <taxon>Pseudomonadati</taxon>
        <taxon>Pseudomonadota</taxon>
        <taxon>Alphaproteobacteria</taxon>
        <taxon>Rhodobacterales</taxon>
        <taxon>Paracoccaceae</taxon>
        <taxon>Pseudodonghicola</taxon>
    </lineage>
</organism>
<proteinExistence type="inferred from homology"/>
<comment type="similarity">
    <text evidence="7">Belongs to the TRAP transporter small permease family.</text>
</comment>
<comment type="function">
    <text evidence="7">Part of the tripartite ATP-independent periplasmic (TRAP) transport system.</text>
</comment>
<feature type="domain" description="Tripartite ATP-independent periplasmic transporters DctQ component" evidence="8">
    <location>
        <begin position="21"/>
        <end position="148"/>
    </location>
</feature>
<keyword evidence="7" id="KW-0997">Cell inner membrane</keyword>
<accession>A0ABT7F2J9</accession>
<keyword evidence="3" id="KW-1003">Cell membrane</keyword>
<evidence type="ECO:0000256" key="7">
    <source>
        <dbReference type="RuleBase" id="RU369079"/>
    </source>
</evidence>
<dbReference type="InterPro" id="IPR055348">
    <property type="entry name" value="DctQ"/>
</dbReference>
<evidence type="ECO:0000313" key="10">
    <source>
        <dbReference type="Proteomes" id="UP001243757"/>
    </source>
</evidence>
<protein>
    <recommendedName>
        <fullName evidence="7">TRAP transporter small permease protein</fullName>
    </recommendedName>
</protein>
<dbReference type="EMBL" id="JASNJD010000010">
    <property type="protein sequence ID" value="MDK3018823.1"/>
    <property type="molecule type" value="Genomic_DNA"/>
</dbReference>
<evidence type="ECO:0000256" key="3">
    <source>
        <dbReference type="ARBA" id="ARBA00022475"/>
    </source>
</evidence>
<feature type="transmembrane region" description="Helical" evidence="7">
    <location>
        <begin position="9"/>
        <end position="32"/>
    </location>
</feature>
<dbReference type="Pfam" id="PF04290">
    <property type="entry name" value="DctQ"/>
    <property type="match status" value="1"/>
</dbReference>
<evidence type="ECO:0000256" key="4">
    <source>
        <dbReference type="ARBA" id="ARBA00022692"/>
    </source>
</evidence>
<feature type="transmembrane region" description="Helical" evidence="7">
    <location>
        <begin position="127"/>
        <end position="147"/>
    </location>
</feature>
<keyword evidence="5 7" id="KW-1133">Transmembrane helix</keyword>
<evidence type="ECO:0000256" key="5">
    <source>
        <dbReference type="ARBA" id="ARBA00022989"/>
    </source>
</evidence>
<feature type="transmembrane region" description="Helical" evidence="7">
    <location>
        <begin position="82"/>
        <end position="107"/>
    </location>
</feature>
<gene>
    <name evidence="9" type="ORF">QO033_14155</name>
</gene>
<evidence type="ECO:0000256" key="1">
    <source>
        <dbReference type="ARBA" id="ARBA00004651"/>
    </source>
</evidence>
<sequence>MTQILARSLALLGFTGLLILSILVVLDIILRTVADYPLKGVNDISAMVMAVVISACIPQSLLIKQSISVDVLGQFLGGRAELLLNAVASLAVLVFFGLLAWQFVPYAASVSASGERTWVLQWPVGPWWYVATGCFIVSALTQAMVLIDDIISVALGRPWAAGSTPIDGSL</sequence>